<sequence>LNEQENNDDGAPKRRRSQRIMNQRRAKMLNRLRTKKVVERAAAAEPKDECKAAKLVNEKLSADSSDVAGGATEKEAEIAAATKDQQSARVEIRKKRSRRYPERFGKAIYTSGETLEKRITN</sequence>
<feature type="compositionally biased region" description="Basic residues" evidence="1">
    <location>
        <begin position="13"/>
        <end position="22"/>
    </location>
</feature>
<keyword evidence="2" id="KW-1185">Reference proteome</keyword>
<protein>
    <submittedName>
        <fullName evidence="3">BZIP domain-containing protein</fullName>
    </submittedName>
</protein>
<accession>A0A183GFK6</accession>
<proteinExistence type="predicted"/>
<dbReference type="Proteomes" id="UP000050761">
    <property type="component" value="Unassembled WGS sequence"/>
</dbReference>
<evidence type="ECO:0000256" key="1">
    <source>
        <dbReference type="SAM" id="MobiDB-lite"/>
    </source>
</evidence>
<organism evidence="2 3">
    <name type="scientific">Heligmosomoides polygyrus</name>
    <name type="common">Parasitic roundworm</name>
    <dbReference type="NCBI Taxonomy" id="6339"/>
    <lineage>
        <taxon>Eukaryota</taxon>
        <taxon>Metazoa</taxon>
        <taxon>Ecdysozoa</taxon>
        <taxon>Nematoda</taxon>
        <taxon>Chromadorea</taxon>
        <taxon>Rhabditida</taxon>
        <taxon>Rhabditina</taxon>
        <taxon>Rhabditomorpha</taxon>
        <taxon>Strongyloidea</taxon>
        <taxon>Heligmosomidae</taxon>
        <taxon>Heligmosomoides</taxon>
    </lineage>
</organism>
<dbReference type="AlphaFoldDB" id="A0A183GFK6"/>
<dbReference type="WBParaSite" id="HPBE_0002118501-mRNA-1">
    <property type="protein sequence ID" value="HPBE_0002118501-mRNA-1"/>
    <property type="gene ID" value="HPBE_0002118501"/>
</dbReference>
<evidence type="ECO:0000313" key="3">
    <source>
        <dbReference type="WBParaSite" id="HPBE_0002118501-mRNA-1"/>
    </source>
</evidence>
<name>A0A183GFK6_HELPZ</name>
<feature type="region of interest" description="Disordered" evidence="1">
    <location>
        <begin position="1"/>
        <end position="22"/>
    </location>
</feature>
<evidence type="ECO:0000313" key="2">
    <source>
        <dbReference type="Proteomes" id="UP000050761"/>
    </source>
</evidence>
<reference evidence="3" key="1">
    <citation type="submission" date="2019-09" db="UniProtKB">
        <authorList>
            <consortium name="WormBaseParasite"/>
        </authorList>
    </citation>
    <scope>IDENTIFICATION</scope>
</reference>